<dbReference type="AlphaFoldDB" id="A0A552EZF0"/>
<feature type="transmembrane region" description="Helical" evidence="12">
    <location>
        <begin position="87"/>
        <end position="103"/>
    </location>
</feature>
<evidence type="ECO:0000259" key="13">
    <source>
        <dbReference type="SMART" id="SM00831"/>
    </source>
</evidence>
<keyword evidence="6" id="KW-0547">Nucleotide-binding</keyword>
<dbReference type="SUPFAM" id="SSF81665">
    <property type="entry name" value="Calcium ATPase, transmembrane domain M"/>
    <property type="match status" value="1"/>
</dbReference>
<evidence type="ECO:0000256" key="8">
    <source>
        <dbReference type="ARBA" id="ARBA00022842"/>
    </source>
</evidence>
<dbReference type="EMBL" id="SFBH01000016">
    <property type="protein sequence ID" value="TRU39848.1"/>
    <property type="molecule type" value="Genomic_DNA"/>
</dbReference>
<dbReference type="InterPro" id="IPR004014">
    <property type="entry name" value="ATPase_P-typ_cation-transptr_N"/>
</dbReference>
<dbReference type="Gene3D" id="2.70.150.10">
    <property type="entry name" value="Calcium-transporting ATPase, cytoplasmic transduction domain A"/>
    <property type="match status" value="1"/>
</dbReference>
<comment type="subcellular location">
    <subcellularLocation>
        <location evidence="1">Membrane</location>
        <topology evidence="1">Multi-pass membrane protein</topology>
    </subcellularLocation>
</comment>
<feature type="transmembrane region" description="Helical" evidence="12">
    <location>
        <begin position="724"/>
        <end position="743"/>
    </location>
</feature>
<dbReference type="SUPFAM" id="SSF81653">
    <property type="entry name" value="Calcium ATPase, transduction domain A"/>
    <property type="match status" value="1"/>
</dbReference>
<evidence type="ECO:0000313" key="15">
    <source>
        <dbReference type="Proteomes" id="UP000315113"/>
    </source>
</evidence>
<organism evidence="14 15">
    <name type="scientific">Microcystis aeruginosa Ma_MB_F_20061100_S20D</name>
    <dbReference type="NCBI Taxonomy" id="2486253"/>
    <lineage>
        <taxon>Bacteria</taxon>
        <taxon>Bacillati</taxon>
        <taxon>Cyanobacteriota</taxon>
        <taxon>Cyanophyceae</taxon>
        <taxon>Oscillatoriophycideae</taxon>
        <taxon>Chroococcales</taxon>
        <taxon>Microcystaceae</taxon>
        <taxon>Microcystis</taxon>
    </lineage>
</organism>
<feature type="domain" description="Cation-transporting P-type ATPase N-terminal" evidence="13">
    <location>
        <begin position="11"/>
        <end position="83"/>
    </location>
</feature>
<evidence type="ECO:0000256" key="1">
    <source>
        <dbReference type="ARBA" id="ARBA00004141"/>
    </source>
</evidence>
<dbReference type="PRINTS" id="PR00119">
    <property type="entry name" value="CATATPASE"/>
</dbReference>
<feature type="transmembrane region" description="Helical" evidence="12">
    <location>
        <begin position="755"/>
        <end position="779"/>
    </location>
</feature>
<dbReference type="InterPro" id="IPR018303">
    <property type="entry name" value="ATPase_P-typ_P_site"/>
</dbReference>
<dbReference type="PROSITE" id="PS00154">
    <property type="entry name" value="ATPASE_E1_E2"/>
    <property type="match status" value="1"/>
</dbReference>
<dbReference type="PANTHER" id="PTHR42861">
    <property type="entry name" value="CALCIUM-TRANSPORTING ATPASE"/>
    <property type="match status" value="1"/>
</dbReference>
<evidence type="ECO:0000256" key="6">
    <source>
        <dbReference type="ARBA" id="ARBA00022741"/>
    </source>
</evidence>
<dbReference type="InterPro" id="IPR023299">
    <property type="entry name" value="ATPase_P-typ_cyto_dom_N"/>
</dbReference>
<keyword evidence="10 12" id="KW-1133">Transmembrane helix</keyword>
<reference evidence="14 15" key="1">
    <citation type="submission" date="2019-01" db="EMBL/GenBank/DDBJ databases">
        <title>Coherence of Microcystis species and biogeography revealed through population genomics.</title>
        <authorList>
            <person name="Perez-Carrascal O.M."/>
            <person name="Terrat Y."/>
            <person name="Giani A."/>
            <person name="Fortin N."/>
            <person name="Tromas N."/>
            <person name="Shapiro B.J."/>
        </authorList>
    </citation>
    <scope>NUCLEOTIDE SEQUENCE [LARGE SCALE GENOMIC DNA]</scope>
    <source>
        <strain evidence="14">Ma_MB_F_20061100_S20D</strain>
    </source>
</reference>
<evidence type="ECO:0000256" key="9">
    <source>
        <dbReference type="ARBA" id="ARBA00022967"/>
    </source>
</evidence>
<dbReference type="GO" id="GO:0008553">
    <property type="term" value="F:P-type proton-exporting transporter activity"/>
    <property type="evidence" value="ECO:0007669"/>
    <property type="project" value="InterPro"/>
</dbReference>
<feature type="transmembrane region" description="Helical" evidence="12">
    <location>
        <begin position="653"/>
        <end position="674"/>
    </location>
</feature>
<dbReference type="Gene3D" id="1.20.1110.10">
    <property type="entry name" value="Calcium-transporting ATPase, transmembrane domain"/>
    <property type="match status" value="1"/>
</dbReference>
<dbReference type="GO" id="GO:0120029">
    <property type="term" value="P:proton export across plasma membrane"/>
    <property type="evidence" value="ECO:0007669"/>
    <property type="project" value="InterPro"/>
</dbReference>
<keyword evidence="4 12" id="KW-0812">Transmembrane</keyword>
<dbReference type="InterPro" id="IPR008250">
    <property type="entry name" value="ATPase_P-typ_transduc_dom_A_sf"/>
</dbReference>
<name>A0A552EZF0_MICAE</name>
<dbReference type="InterPro" id="IPR044492">
    <property type="entry name" value="P_typ_ATPase_HD_dom"/>
</dbReference>
<gene>
    <name evidence="14" type="ORF">EWV78_02240</name>
</gene>
<evidence type="ECO:0000256" key="12">
    <source>
        <dbReference type="SAM" id="Phobius"/>
    </source>
</evidence>
<feature type="transmembrane region" description="Helical" evidence="12">
    <location>
        <begin position="791"/>
        <end position="812"/>
    </location>
</feature>
<dbReference type="GO" id="GO:0016020">
    <property type="term" value="C:membrane"/>
    <property type="evidence" value="ECO:0007669"/>
    <property type="project" value="UniProtKB-SubCell"/>
</dbReference>
<dbReference type="SUPFAM" id="SSF56784">
    <property type="entry name" value="HAD-like"/>
    <property type="match status" value="1"/>
</dbReference>
<keyword evidence="3" id="KW-0597">Phosphoprotein</keyword>
<evidence type="ECO:0000256" key="3">
    <source>
        <dbReference type="ARBA" id="ARBA00022553"/>
    </source>
</evidence>
<feature type="transmembrane region" description="Helical" evidence="12">
    <location>
        <begin position="237"/>
        <end position="255"/>
    </location>
</feature>
<keyword evidence="9" id="KW-1278">Translocase</keyword>
<evidence type="ECO:0000256" key="2">
    <source>
        <dbReference type="ARBA" id="ARBA00008804"/>
    </source>
</evidence>
<dbReference type="Proteomes" id="UP000315113">
    <property type="component" value="Unassembled WGS sequence"/>
</dbReference>
<evidence type="ECO:0000256" key="4">
    <source>
        <dbReference type="ARBA" id="ARBA00022692"/>
    </source>
</evidence>
<dbReference type="InterPro" id="IPR001757">
    <property type="entry name" value="P_typ_ATPase"/>
</dbReference>
<dbReference type="Pfam" id="PF00702">
    <property type="entry name" value="Hydrolase"/>
    <property type="match status" value="1"/>
</dbReference>
<dbReference type="NCBIfam" id="TIGR01647">
    <property type="entry name" value="ATPase-IIIA_H"/>
    <property type="match status" value="1"/>
</dbReference>
<dbReference type="Pfam" id="PF00690">
    <property type="entry name" value="Cation_ATPase_N"/>
    <property type="match status" value="1"/>
</dbReference>
<comment type="caution">
    <text evidence="14">The sequence shown here is derived from an EMBL/GenBank/DDBJ whole genome shotgun (WGS) entry which is preliminary data.</text>
</comment>
<feature type="transmembrane region" description="Helical" evidence="12">
    <location>
        <begin position="267"/>
        <end position="289"/>
    </location>
</feature>
<comment type="similarity">
    <text evidence="2">Belongs to the cation transport ATPase (P-type) (TC 3.A.3) family. Type IIIA subfamily.</text>
</comment>
<dbReference type="SFLD" id="SFLDF00027">
    <property type="entry name" value="p-type_atpase"/>
    <property type="match status" value="1"/>
</dbReference>
<keyword evidence="5" id="KW-0479">Metal-binding</keyword>
<dbReference type="GO" id="GO:0005524">
    <property type="term" value="F:ATP binding"/>
    <property type="evidence" value="ECO:0007669"/>
    <property type="project" value="UniProtKB-KW"/>
</dbReference>
<dbReference type="Gene3D" id="3.40.50.1000">
    <property type="entry name" value="HAD superfamily/HAD-like"/>
    <property type="match status" value="1"/>
</dbReference>
<dbReference type="SFLD" id="SFLDS00003">
    <property type="entry name" value="Haloacid_Dehalogenase"/>
    <property type="match status" value="1"/>
</dbReference>
<dbReference type="Gene3D" id="3.40.1110.10">
    <property type="entry name" value="Calcium-transporting ATPase, cytoplasmic domain N"/>
    <property type="match status" value="1"/>
</dbReference>
<evidence type="ECO:0000256" key="10">
    <source>
        <dbReference type="ARBA" id="ARBA00022989"/>
    </source>
</evidence>
<protein>
    <submittedName>
        <fullName evidence="14">Plasma-membrane proton-efflux P-type ATPase</fullName>
    </submittedName>
</protein>
<dbReference type="Pfam" id="PF00122">
    <property type="entry name" value="E1-E2_ATPase"/>
    <property type="match status" value="1"/>
</dbReference>
<keyword evidence="8" id="KW-0460">Magnesium</keyword>
<dbReference type="GO" id="GO:0046872">
    <property type="term" value="F:metal ion binding"/>
    <property type="evidence" value="ECO:0007669"/>
    <property type="project" value="UniProtKB-KW"/>
</dbReference>
<feature type="transmembrane region" description="Helical" evidence="12">
    <location>
        <begin position="694"/>
        <end position="712"/>
    </location>
</feature>
<evidence type="ECO:0000256" key="11">
    <source>
        <dbReference type="ARBA" id="ARBA00023136"/>
    </source>
</evidence>
<keyword evidence="11 12" id="KW-0472">Membrane</keyword>
<sequence>MTTTTDKPTNDLSKISMRDLMIQLKTSPDGLTTSEAKNRLNSNGYNEIAEKKVSPLLKFLSYFWNPFSWMIEAAVIFSAIVGDWVDFVIIAILLVANGLIGYFEEKTAGDAVAALKAQLALNADAKRDGKFISVPARELVPGDVIRIKIGDVLPADARLLPGDPVKIDQAALTGESLPVDRSSGEQVYSGSVVKKGQAEAIVNGTGSNTFFGRTAKLVASTENVSHFQKSVLKIGDFLIVIALILIAIIVVYRLYNGIVDKQGVEVIRLLKFCLVLTIASVPVALPTVLSVSMSVGAKALADKNAVVTRLAAIEELAGMNMLCSDKTGTLTLNQLSLGDPYTLPGISDEDLILTASLASQTSDDDPIDKTILAGLKDATVLDRYQVTHFTPFDPVAKRTEADITSPDGETFKTSKGAPQVMLDLAYNKEEIEGPVNQIIEDYAKKGYRALGVAKTNPQGQWQFLGIISLFDPPRGDSQLTLQNALKLGVPVKMITGDQVLIAKETARQLGLGNNILDAKIFREVPPNQLGTLDEQILGADGFGQVFPEDKYHIVDVLQKTDHIVGMTGDGVNDAPALKKADAGIAVSGATDAARAAADIVLLTPGLSVIVDAIKLSRQIFERMTSYVLYRIIATIQILVFTTLAILFFNSYPITAIMIVFLAILNDGAIMTIAYDNAKISKVPQAWDMPKVLTIASVLGVVNVIATFLLYYLAGRVWQMTADQVQTYIFLNIALLGMMTLYSVRAKGPFWSLAPAKPLAIATGISVIISSLISLFGILIAPIGFEGVAKSWLYALVWLLIIDRVKLALYSIFNRRKADLGNTYQSTWENLKTRS</sequence>
<dbReference type="InterPro" id="IPR006534">
    <property type="entry name" value="P-type_ATPase_IIIA"/>
</dbReference>
<dbReference type="NCBIfam" id="TIGR01494">
    <property type="entry name" value="ATPase_P-type"/>
    <property type="match status" value="2"/>
</dbReference>
<dbReference type="SFLD" id="SFLDG00002">
    <property type="entry name" value="C1.7:_P-type_atpase_like"/>
    <property type="match status" value="1"/>
</dbReference>
<feature type="transmembrane region" description="Helical" evidence="12">
    <location>
        <begin position="59"/>
        <end position="81"/>
    </location>
</feature>
<dbReference type="InterPro" id="IPR036412">
    <property type="entry name" value="HAD-like_sf"/>
</dbReference>
<dbReference type="SMART" id="SM00831">
    <property type="entry name" value="Cation_ATPase_N"/>
    <property type="match status" value="1"/>
</dbReference>
<dbReference type="CDD" id="cd02076">
    <property type="entry name" value="P-type_ATPase_H"/>
    <property type="match status" value="1"/>
</dbReference>
<dbReference type="FunFam" id="3.40.50.1000:FF:000211">
    <property type="entry name" value="Plasma membrane ATPase"/>
    <property type="match status" value="1"/>
</dbReference>
<dbReference type="PRINTS" id="PR00120">
    <property type="entry name" value="HATPASE"/>
</dbReference>
<dbReference type="InterPro" id="IPR023298">
    <property type="entry name" value="ATPase_P-typ_TM_dom_sf"/>
</dbReference>
<proteinExistence type="inferred from homology"/>
<evidence type="ECO:0000256" key="7">
    <source>
        <dbReference type="ARBA" id="ARBA00022840"/>
    </source>
</evidence>
<accession>A0A552EZF0</accession>
<evidence type="ECO:0000313" key="14">
    <source>
        <dbReference type="EMBL" id="TRU39848.1"/>
    </source>
</evidence>
<dbReference type="InterPro" id="IPR059000">
    <property type="entry name" value="ATPase_P-type_domA"/>
</dbReference>
<dbReference type="GO" id="GO:0016887">
    <property type="term" value="F:ATP hydrolysis activity"/>
    <property type="evidence" value="ECO:0007669"/>
    <property type="project" value="InterPro"/>
</dbReference>
<dbReference type="InterPro" id="IPR023214">
    <property type="entry name" value="HAD_sf"/>
</dbReference>
<evidence type="ECO:0000256" key="5">
    <source>
        <dbReference type="ARBA" id="ARBA00022723"/>
    </source>
</evidence>
<keyword evidence="7" id="KW-0067">ATP-binding</keyword>
<dbReference type="FunFam" id="2.70.150.10:FF:000042">
    <property type="entry name" value="Plasma membrane ATPase"/>
    <property type="match status" value="1"/>
</dbReference>
<feature type="transmembrane region" description="Helical" evidence="12">
    <location>
        <begin position="627"/>
        <end position="647"/>
    </location>
</feature>
<dbReference type="FunFam" id="3.40.1110.10:FF:000005">
    <property type="entry name" value="Plasma membrane ATPase"/>
    <property type="match status" value="1"/>
</dbReference>